<dbReference type="InterPro" id="IPR001117">
    <property type="entry name" value="Cu-oxidase_2nd"/>
</dbReference>
<feature type="domain" description="Plastocyanin-like" evidence="9">
    <location>
        <begin position="40"/>
        <end position="155"/>
    </location>
</feature>
<keyword evidence="6" id="KW-0732">Signal</keyword>
<reference evidence="10" key="1">
    <citation type="submission" date="2022-07" db="EMBL/GenBank/DDBJ databases">
        <title>Phylogenomic reconstructions and comparative analyses of Kickxellomycotina fungi.</title>
        <authorList>
            <person name="Reynolds N.K."/>
            <person name="Stajich J.E."/>
            <person name="Barry K."/>
            <person name="Grigoriev I.V."/>
            <person name="Crous P."/>
            <person name="Smith M.E."/>
        </authorList>
    </citation>
    <scope>NUCLEOTIDE SEQUENCE</scope>
    <source>
        <strain evidence="10">CBS 109367</strain>
    </source>
</reference>
<dbReference type="GO" id="GO:0016491">
    <property type="term" value="F:oxidoreductase activity"/>
    <property type="evidence" value="ECO:0007669"/>
    <property type="project" value="UniProtKB-KW"/>
</dbReference>
<accession>A0A9W8GH82</accession>
<evidence type="ECO:0000259" key="9">
    <source>
        <dbReference type="Pfam" id="PF07732"/>
    </source>
</evidence>
<evidence type="ECO:0000259" key="8">
    <source>
        <dbReference type="Pfam" id="PF07731"/>
    </source>
</evidence>
<dbReference type="InterPro" id="IPR002355">
    <property type="entry name" value="Cu_oxidase_Cu_BS"/>
</dbReference>
<keyword evidence="11" id="KW-1185">Reference proteome</keyword>
<evidence type="ECO:0000313" key="10">
    <source>
        <dbReference type="EMBL" id="KAJ2685609.1"/>
    </source>
</evidence>
<sequence length="570" mass="64260">MHILLAERCFFGSSTKLVLLLVLGLWCVAHAATIELNWDIEYVDYSMEGMFTRKAIGINGQWPIPGVVATKGDTLIIHATNKLKEPTSLHSHGIFQNGTNFYDGAAMVTECGIPMNGSFTYVVNLNQAGTYWIHSHFKSQTADGLRTTLVIRDPDEVYKYDDEIILPLEDWFREPAKTLIKQFNNPDPHIRFKPIVPYAIIGGTCSSKKRLNFAPGKTYRIRLLNIGASFDFHFSMEAHTLRLIEVDGVMVKERTTHGVTVGTGQRASVLVTALNTTDNNYIFHADMYTDLLQMPRYNPLNFTGTIEYSPSAKIKRERSAMWMNVSDLDLEPLDAEPMLEADQIVTLDAYSGIFSDQSFRHSFNNVTYAVPQIPTLLTAMTMGDYANRTEVYGKQTDTHILKHLDVVQIVVNNHDYYSHPFHLHGHVFQIIETGDIRSKERRVKTALDTPVKRDTVVIGGGHYAILRFRADNPGVWLFHCHIDFHIMLGLQMTFVEAPDKIQSRLKHKVPDAYRENCVAQGIKTTGNALGGSEVMDLGDQDQLNPSPYPDQFESADPPSGWMLISYILQG</sequence>
<dbReference type="AlphaFoldDB" id="A0A9W8GH82"/>
<dbReference type="Pfam" id="PF07731">
    <property type="entry name" value="Cu-oxidase_2"/>
    <property type="match status" value="1"/>
</dbReference>
<evidence type="ECO:0000256" key="3">
    <source>
        <dbReference type="ARBA" id="ARBA00023002"/>
    </source>
</evidence>
<dbReference type="OrthoDB" id="2121828at2759"/>
<comment type="similarity">
    <text evidence="1">Belongs to the multicopper oxidase family.</text>
</comment>
<keyword evidence="3" id="KW-0560">Oxidoreductase</keyword>
<evidence type="ECO:0000256" key="1">
    <source>
        <dbReference type="ARBA" id="ARBA00010609"/>
    </source>
</evidence>
<keyword evidence="2" id="KW-0479">Metal-binding</keyword>
<dbReference type="PROSITE" id="PS00080">
    <property type="entry name" value="MULTICOPPER_OXIDASE2"/>
    <property type="match status" value="1"/>
</dbReference>
<dbReference type="PANTHER" id="PTHR11709">
    <property type="entry name" value="MULTI-COPPER OXIDASE"/>
    <property type="match status" value="1"/>
</dbReference>
<feature type="region of interest" description="Disordered" evidence="5">
    <location>
        <begin position="530"/>
        <end position="556"/>
    </location>
</feature>
<organism evidence="10 11">
    <name type="scientific">Coemansia spiralis</name>
    <dbReference type="NCBI Taxonomy" id="417178"/>
    <lineage>
        <taxon>Eukaryota</taxon>
        <taxon>Fungi</taxon>
        <taxon>Fungi incertae sedis</taxon>
        <taxon>Zoopagomycota</taxon>
        <taxon>Kickxellomycotina</taxon>
        <taxon>Kickxellomycetes</taxon>
        <taxon>Kickxellales</taxon>
        <taxon>Kickxellaceae</taxon>
        <taxon>Coemansia</taxon>
    </lineage>
</organism>
<name>A0A9W8GH82_9FUNG</name>
<protein>
    <submittedName>
        <fullName evidence="10">Ferroxidase fet3</fullName>
    </submittedName>
</protein>
<feature type="domain" description="Plastocyanin-like" evidence="8">
    <location>
        <begin position="371"/>
        <end position="499"/>
    </location>
</feature>
<dbReference type="InterPro" id="IPR008972">
    <property type="entry name" value="Cupredoxin"/>
</dbReference>
<feature type="chain" id="PRO_5040988857" evidence="6">
    <location>
        <begin position="32"/>
        <end position="570"/>
    </location>
</feature>
<dbReference type="InterPro" id="IPR045087">
    <property type="entry name" value="Cu-oxidase_fam"/>
</dbReference>
<dbReference type="Pfam" id="PF00394">
    <property type="entry name" value="Cu-oxidase"/>
    <property type="match status" value="1"/>
</dbReference>
<evidence type="ECO:0000313" key="11">
    <source>
        <dbReference type="Proteomes" id="UP001151516"/>
    </source>
</evidence>
<dbReference type="Pfam" id="PF07732">
    <property type="entry name" value="Cu-oxidase_3"/>
    <property type="match status" value="1"/>
</dbReference>
<dbReference type="Proteomes" id="UP001151516">
    <property type="component" value="Unassembled WGS sequence"/>
</dbReference>
<dbReference type="SUPFAM" id="SSF49503">
    <property type="entry name" value="Cupredoxins"/>
    <property type="match status" value="3"/>
</dbReference>
<feature type="domain" description="Plastocyanin-like" evidence="7">
    <location>
        <begin position="163"/>
        <end position="299"/>
    </location>
</feature>
<evidence type="ECO:0000256" key="4">
    <source>
        <dbReference type="ARBA" id="ARBA00023008"/>
    </source>
</evidence>
<evidence type="ECO:0000256" key="2">
    <source>
        <dbReference type="ARBA" id="ARBA00022723"/>
    </source>
</evidence>
<gene>
    <name evidence="10" type="primary">FET3_11</name>
    <name evidence="10" type="ORF">IWW39_004158</name>
</gene>
<dbReference type="EMBL" id="JANBTX010000143">
    <property type="protein sequence ID" value="KAJ2685609.1"/>
    <property type="molecule type" value="Genomic_DNA"/>
</dbReference>
<dbReference type="InterPro" id="IPR011707">
    <property type="entry name" value="Cu-oxidase-like_N"/>
</dbReference>
<evidence type="ECO:0000256" key="5">
    <source>
        <dbReference type="SAM" id="MobiDB-lite"/>
    </source>
</evidence>
<evidence type="ECO:0000256" key="6">
    <source>
        <dbReference type="SAM" id="SignalP"/>
    </source>
</evidence>
<evidence type="ECO:0000259" key="7">
    <source>
        <dbReference type="Pfam" id="PF00394"/>
    </source>
</evidence>
<feature type="signal peptide" evidence="6">
    <location>
        <begin position="1"/>
        <end position="31"/>
    </location>
</feature>
<dbReference type="PANTHER" id="PTHR11709:SF361">
    <property type="entry name" value="IRON TRANSPORT MULTICOPPER OXIDASE FET3"/>
    <property type="match status" value="1"/>
</dbReference>
<comment type="caution">
    <text evidence="10">The sequence shown here is derived from an EMBL/GenBank/DDBJ whole genome shotgun (WGS) entry which is preliminary data.</text>
</comment>
<dbReference type="Gene3D" id="2.60.40.420">
    <property type="entry name" value="Cupredoxins - blue copper proteins"/>
    <property type="match status" value="3"/>
</dbReference>
<dbReference type="GO" id="GO:0005507">
    <property type="term" value="F:copper ion binding"/>
    <property type="evidence" value="ECO:0007669"/>
    <property type="project" value="InterPro"/>
</dbReference>
<keyword evidence="4" id="KW-0186">Copper</keyword>
<proteinExistence type="inferred from homology"/>
<dbReference type="InterPro" id="IPR011706">
    <property type="entry name" value="Cu-oxidase_C"/>
</dbReference>